<dbReference type="Proteomes" id="UP000054721">
    <property type="component" value="Unassembled WGS sequence"/>
</dbReference>
<keyword evidence="1" id="KW-0732">Signal</keyword>
<dbReference type="AlphaFoldDB" id="A0A0V1LU81"/>
<evidence type="ECO:0000313" key="3">
    <source>
        <dbReference type="Proteomes" id="UP000054721"/>
    </source>
</evidence>
<accession>A0A0V1LU81</accession>
<sequence>MGNRLPMTLTISWSRILLVYHVLMENTKLPMLMQLSSKTKGETTRDCSSAFPRFR</sequence>
<dbReference type="EMBL" id="JYDW01000004">
    <property type="protein sequence ID" value="KRZ62977.1"/>
    <property type="molecule type" value="Genomic_DNA"/>
</dbReference>
<name>A0A0V1LU81_9BILA</name>
<proteinExistence type="predicted"/>
<evidence type="ECO:0000256" key="1">
    <source>
        <dbReference type="SAM" id="SignalP"/>
    </source>
</evidence>
<evidence type="ECO:0000313" key="2">
    <source>
        <dbReference type="EMBL" id="KRZ62977.1"/>
    </source>
</evidence>
<reference evidence="2 3" key="1">
    <citation type="submission" date="2015-05" db="EMBL/GenBank/DDBJ databases">
        <title>Evolution of Trichinella species and genotypes.</title>
        <authorList>
            <person name="Korhonen P.K."/>
            <person name="Edoardo P."/>
            <person name="Giuseppe L.R."/>
            <person name="Gasser R.B."/>
        </authorList>
    </citation>
    <scope>NUCLEOTIDE SEQUENCE [LARGE SCALE GENOMIC DNA]</scope>
    <source>
        <strain evidence="2">ISS10</strain>
    </source>
</reference>
<comment type="caution">
    <text evidence="2">The sequence shown here is derived from an EMBL/GenBank/DDBJ whole genome shotgun (WGS) entry which is preliminary data.</text>
</comment>
<keyword evidence="3" id="KW-1185">Reference proteome</keyword>
<protein>
    <submittedName>
        <fullName evidence="2">Uncharacterized protein</fullName>
    </submittedName>
</protein>
<feature type="chain" id="PRO_5006882167" evidence="1">
    <location>
        <begin position="22"/>
        <end position="55"/>
    </location>
</feature>
<feature type="signal peptide" evidence="1">
    <location>
        <begin position="1"/>
        <end position="21"/>
    </location>
</feature>
<gene>
    <name evidence="2" type="ORF">T02_4622</name>
</gene>
<organism evidence="2 3">
    <name type="scientific">Trichinella nativa</name>
    <dbReference type="NCBI Taxonomy" id="6335"/>
    <lineage>
        <taxon>Eukaryota</taxon>
        <taxon>Metazoa</taxon>
        <taxon>Ecdysozoa</taxon>
        <taxon>Nematoda</taxon>
        <taxon>Enoplea</taxon>
        <taxon>Dorylaimia</taxon>
        <taxon>Trichinellida</taxon>
        <taxon>Trichinellidae</taxon>
        <taxon>Trichinella</taxon>
    </lineage>
</organism>